<feature type="compositionally biased region" description="Basic and acidic residues" evidence="1">
    <location>
        <begin position="1"/>
        <end position="36"/>
    </location>
</feature>
<evidence type="ECO:0000259" key="2">
    <source>
        <dbReference type="Pfam" id="PF22726"/>
    </source>
</evidence>
<evidence type="ECO:0000313" key="3">
    <source>
        <dbReference type="EMBL" id="MQX18006.1"/>
    </source>
</evidence>
<accession>A0A6N7LK49</accession>
<dbReference type="EMBL" id="WITC01000114">
    <property type="protein sequence ID" value="MQX18006.1"/>
    <property type="molecule type" value="Genomic_DNA"/>
</dbReference>
<sequence length="56" mass="6097">MTADGGSRDSAARVFREIDRVRDESGAPEDEPRHSDLASGKPWPIFVPDPDVEDSG</sequence>
<dbReference type="RefSeq" id="WP_153441841.1">
    <property type="nucleotide sequence ID" value="NZ_JACIGA010000027.1"/>
</dbReference>
<organism evidence="3 4">
    <name type="scientific">Sinorhizobium terangae</name>
    <dbReference type="NCBI Taxonomy" id="110322"/>
    <lineage>
        <taxon>Bacteria</taxon>
        <taxon>Pseudomonadati</taxon>
        <taxon>Pseudomonadota</taxon>
        <taxon>Alphaproteobacteria</taxon>
        <taxon>Hyphomicrobiales</taxon>
        <taxon>Rhizobiaceae</taxon>
        <taxon>Sinorhizobium/Ensifer group</taxon>
        <taxon>Sinorhizobium</taxon>
    </lineage>
</organism>
<feature type="domain" description="NACHT C-terminal Alpha/Beta 2" evidence="2">
    <location>
        <begin position="2"/>
        <end position="44"/>
    </location>
</feature>
<name>A0A6N7LK49_SINTE</name>
<dbReference type="InterPro" id="IPR054732">
    <property type="entry name" value="NCAB2"/>
</dbReference>
<evidence type="ECO:0000256" key="1">
    <source>
        <dbReference type="SAM" id="MobiDB-lite"/>
    </source>
</evidence>
<keyword evidence="4" id="KW-1185">Reference proteome</keyword>
<dbReference type="Pfam" id="PF22726">
    <property type="entry name" value="NCAB2"/>
    <property type="match status" value="1"/>
</dbReference>
<evidence type="ECO:0000313" key="4">
    <source>
        <dbReference type="Proteomes" id="UP000439983"/>
    </source>
</evidence>
<dbReference type="Proteomes" id="UP000439983">
    <property type="component" value="Unassembled WGS sequence"/>
</dbReference>
<gene>
    <name evidence="3" type="ORF">GHK62_25675</name>
</gene>
<dbReference type="AlphaFoldDB" id="A0A6N7LK49"/>
<proteinExistence type="predicted"/>
<reference evidence="3 4" key="1">
    <citation type="journal article" date="2013" name="Genome Biol.">
        <title>Comparative genomics of the core and accessory genomes of 48 Sinorhizobium strains comprising five genospecies.</title>
        <authorList>
            <person name="Sugawara M."/>
            <person name="Epstein B."/>
            <person name="Badgley B.D."/>
            <person name="Unno T."/>
            <person name="Xu L."/>
            <person name="Reese J."/>
            <person name="Gyaneshwar P."/>
            <person name="Denny R."/>
            <person name="Mudge J."/>
            <person name="Bharti A.K."/>
            <person name="Farmer A.D."/>
            <person name="May G.D."/>
            <person name="Woodward J.E."/>
            <person name="Medigue C."/>
            <person name="Vallenet D."/>
            <person name="Lajus A."/>
            <person name="Rouy Z."/>
            <person name="Martinez-Vaz B."/>
            <person name="Tiffin P."/>
            <person name="Young N.D."/>
            <person name="Sadowsky M.J."/>
        </authorList>
    </citation>
    <scope>NUCLEOTIDE SEQUENCE [LARGE SCALE GENOMIC DNA]</scope>
    <source>
        <strain evidence="3 4">USDA4894</strain>
    </source>
</reference>
<feature type="region of interest" description="Disordered" evidence="1">
    <location>
        <begin position="1"/>
        <end position="56"/>
    </location>
</feature>
<comment type="caution">
    <text evidence="3">The sequence shown here is derived from an EMBL/GenBank/DDBJ whole genome shotgun (WGS) entry which is preliminary data.</text>
</comment>
<dbReference type="OrthoDB" id="5379188at2"/>
<protein>
    <recommendedName>
        <fullName evidence="2">NACHT C-terminal Alpha/Beta 2 domain-containing protein</fullName>
    </recommendedName>
</protein>